<evidence type="ECO:0000313" key="3">
    <source>
        <dbReference type="Proteomes" id="UP000277256"/>
    </source>
</evidence>
<dbReference type="AlphaFoldDB" id="A0A426V3N9"/>
<feature type="transmembrane region" description="Helical" evidence="1">
    <location>
        <begin position="24"/>
        <end position="43"/>
    </location>
</feature>
<feature type="transmembrane region" description="Helical" evidence="1">
    <location>
        <begin position="49"/>
        <end position="68"/>
    </location>
</feature>
<protein>
    <submittedName>
        <fullName evidence="2">Uncharacterized protein</fullName>
    </submittedName>
</protein>
<comment type="caution">
    <text evidence="2">The sequence shown here is derived from an EMBL/GenBank/DDBJ whole genome shotgun (WGS) entry which is preliminary data.</text>
</comment>
<keyword evidence="1" id="KW-0812">Transmembrane</keyword>
<dbReference type="Proteomes" id="UP000277256">
    <property type="component" value="Unassembled WGS sequence"/>
</dbReference>
<keyword evidence="3" id="KW-1185">Reference proteome</keyword>
<dbReference type="RefSeq" id="WP_125245963.1">
    <property type="nucleotide sequence ID" value="NZ_RSEB01000001.1"/>
</dbReference>
<keyword evidence="1" id="KW-1133">Transmembrane helix</keyword>
<dbReference type="EMBL" id="RSEB01000001">
    <property type="protein sequence ID" value="RRS01486.1"/>
    <property type="molecule type" value="Genomic_DNA"/>
</dbReference>
<keyword evidence="1" id="KW-0472">Membrane</keyword>
<evidence type="ECO:0000313" key="2">
    <source>
        <dbReference type="EMBL" id="RRS01486.1"/>
    </source>
</evidence>
<reference evidence="2 3" key="1">
    <citation type="submission" date="2018-12" db="EMBL/GenBank/DDBJ databases">
        <title>Glycomyces sp. YIM 121974 draft genome.</title>
        <authorList>
            <person name="Li Q."/>
        </authorList>
    </citation>
    <scope>NUCLEOTIDE SEQUENCE [LARGE SCALE GENOMIC DNA]</scope>
    <source>
        <strain evidence="2 3">YIM 121974</strain>
    </source>
</reference>
<gene>
    <name evidence="2" type="ORF">EIW28_01565</name>
</gene>
<accession>A0A426V3N9</accession>
<sequence length="157" mass="17254">MRTAHPPLQPTHAIEVGYGFTASLRYCGLMLLAAPLVVPLVVFTDAPPGALILIVPAVCFPAVTFILMRSGAVKLVSVRDGRLRVSPSGWVERRIGTRRHQLAPGDALVATDDDLYLWHHRHQAYEALGVNVAWADPEDWARLRAWSAANWPVAPPH</sequence>
<name>A0A426V3N9_9ACTN</name>
<organism evidence="2 3">
    <name type="scientific">Glycomyces terrestris</name>
    <dbReference type="NCBI Taxonomy" id="2493553"/>
    <lineage>
        <taxon>Bacteria</taxon>
        <taxon>Bacillati</taxon>
        <taxon>Actinomycetota</taxon>
        <taxon>Actinomycetes</taxon>
        <taxon>Glycomycetales</taxon>
        <taxon>Glycomycetaceae</taxon>
        <taxon>Glycomyces</taxon>
    </lineage>
</organism>
<evidence type="ECO:0000256" key="1">
    <source>
        <dbReference type="SAM" id="Phobius"/>
    </source>
</evidence>
<proteinExistence type="predicted"/>